<gene>
    <name evidence="2" type="ORF">IEE83_07055</name>
</gene>
<evidence type="ECO:0008006" key="4">
    <source>
        <dbReference type="Google" id="ProtNLM"/>
    </source>
</evidence>
<dbReference type="EMBL" id="JACYGY010000001">
    <property type="protein sequence ID" value="MBE9461636.1"/>
    <property type="molecule type" value="Genomic_DNA"/>
</dbReference>
<protein>
    <recommendedName>
        <fullName evidence="4">Tetratricopeptide repeat protein</fullName>
    </recommendedName>
</protein>
<feature type="chain" id="PRO_5047013883" description="Tetratricopeptide repeat protein" evidence="1">
    <location>
        <begin position="20"/>
        <end position="420"/>
    </location>
</feature>
<sequence>MNKILLFFLLLINSHLLQAQSTTTILKEKSLIKGQTIYLNSKARLGGKNRLVIPIQLPPNTVAWYYSFATVATSNANQRVQSSGLEMQIARLITDGALNLIGAGLVTNVVAQLIKPSGSGSVDIYLTDANGLKQFEKTDLVGMYSYNVPAFYKEGTAQNSRNGIFQIPIIRKDLSLCLRNPSVTEGVAVSLDVVAIVSSKEYREIWTSKSTETLYNDCLSKFSIKDAASEKICDCAKNQIQTSYLPSAFVNLSNTEKDKIIRDNIKNCTLKMGSEGLLDKEERVNEIFQLIKGQKLTKDLPGLNVSYNELISLGVTTPQVYNGLAFNLLCQQQNEEAKKNITLGLGKDSQDLYLLENLGNYYLLTGQYDLAMEIYQAHKNKKMPDKRRFKESLAQDLKEFERSGIKNINFEKVRKELKIK</sequence>
<keyword evidence="1" id="KW-0732">Signal</keyword>
<comment type="caution">
    <text evidence="2">The sequence shown here is derived from an EMBL/GenBank/DDBJ whole genome shotgun (WGS) entry which is preliminary data.</text>
</comment>
<evidence type="ECO:0000313" key="3">
    <source>
        <dbReference type="Proteomes" id="UP000634134"/>
    </source>
</evidence>
<proteinExistence type="predicted"/>
<dbReference type="InterPro" id="IPR011990">
    <property type="entry name" value="TPR-like_helical_dom_sf"/>
</dbReference>
<reference evidence="3" key="1">
    <citation type="submission" date="2023-07" db="EMBL/GenBank/DDBJ databases">
        <title>Dyadobacter sp. nov 'subterranea' isolated from contaminted grondwater.</title>
        <authorList>
            <person name="Szabo I."/>
            <person name="Al-Omari J."/>
            <person name="Szerdahelyi S.G."/>
            <person name="Rado J."/>
        </authorList>
    </citation>
    <scope>NUCLEOTIDE SEQUENCE [LARGE SCALE GENOMIC DNA]</scope>
    <source>
        <strain evidence="3">UP-52</strain>
    </source>
</reference>
<accession>A0ABR9W838</accession>
<evidence type="ECO:0000256" key="1">
    <source>
        <dbReference type="SAM" id="SignalP"/>
    </source>
</evidence>
<organism evidence="2 3">
    <name type="scientific">Dyadobacter subterraneus</name>
    <dbReference type="NCBI Taxonomy" id="2773304"/>
    <lineage>
        <taxon>Bacteria</taxon>
        <taxon>Pseudomonadati</taxon>
        <taxon>Bacteroidota</taxon>
        <taxon>Cytophagia</taxon>
        <taxon>Cytophagales</taxon>
        <taxon>Spirosomataceae</taxon>
        <taxon>Dyadobacter</taxon>
    </lineage>
</organism>
<dbReference type="SUPFAM" id="SSF48452">
    <property type="entry name" value="TPR-like"/>
    <property type="match status" value="1"/>
</dbReference>
<dbReference type="RefSeq" id="WP_194119902.1">
    <property type="nucleotide sequence ID" value="NZ_JACYGY010000001.1"/>
</dbReference>
<name>A0ABR9W838_9BACT</name>
<dbReference type="Proteomes" id="UP000634134">
    <property type="component" value="Unassembled WGS sequence"/>
</dbReference>
<dbReference type="Gene3D" id="1.25.40.10">
    <property type="entry name" value="Tetratricopeptide repeat domain"/>
    <property type="match status" value="1"/>
</dbReference>
<keyword evidence="3" id="KW-1185">Reference proteome</keyword>
<feature type="signal peptide" evidence="1">
    <location>
        <begin position="1"/>
        <end position="19"/>
    </location>
</feature>
<evidence type="ECO:0000313" key="2">
    <source>
        <dbReference type="EMBL" id="MBE9461636.1"/>
    </source>
</evidence>